<evidence type="ECO:0000256" key="5">
    <source>
        <dbReference type="ARBA" id="ARBA00022946"/>
    </source>
</evidence>
<keyword evidence="9" id="KW-1185">Reference proteome</keyword>
<dbReference type="STRING" id="228957.SAMN04488008_101251"/>
<dbReference type="PANTHER" id="PTHR10632:SF2">
    <property type="entry name" value="SULFIDE:QUINONE OXIDOREDUCTASE, MITOCHONDRIAL"/>
    <property type="match status" value="1"/>
</dbReference>
<dbReference type="Proteomes" id="UP000198990">
    <property type="component" value="Unassembled WGS sequence"/>
</dbReference>
<dbReference type="InterPro" id="IPR015904">
    <property type="entry name" value="Sulphide_quinone_reductase"/>
</dbReference>
<protein>
    <submittedName>
        <fullName evidence="8">Sulfide:quinone oxidoreductase</fullName>
    </submittedName>
</protein>
<evidence type="ECO:0000256" key="4">
    <source>
        <dbReference type="ARBA" id="ARBA00022827"/>
    </source>
</evidence>
<dbReference type="Gene3D" id="3.50.50.60">
    <property type="entry name" value="FAD/NAD(P)-binding domain"/>
    <property type="match status" value="2"/>
</dbReference>
<gene>
    <name evidence="8" type="ORF">SAMN04488008_101251</name>
</gene>
<evidence type="ECO:0000259" key="7">
    <source>
        <dbReference type="Pfam" id="PF07992"/>
    </source>
</evidence>
<evidence type="ECO:0000256" key="1">
    <source>
        <dbReference type="ARBA" id="ARBA00001974"/>
    </source>
</evidence>
<sequence>MSSHHQVIVIGGGTAGIMVAAQLLTQKKAKDVAIIEPADTHYYQPAWTLVGAGTYDFEKTARPMSSVIPKNATWIKDKATGFDPENNIVHTASKGDITYDYLVVAPGLAYDFSLVPGLGEAMDKGVVCSNYTDPQHTWDVIKNFKGGTALFTQPTTPIKCGGAPQKIMYLAESHFRKSGVRKKTDVIFATGGTVIFGVKEIAKTLMEVVDRKDINLRFHHKLVAVDGEKQIAWYEMGKEITAGGCVVISSDKVDDLKLDEKFQYNYKDVKVTVEGNRYGIHYDMLHTAPPSVAPKFVKDSTLVNPAGWLDVNHQTMQHNKYPNIFGLGDVSALPTAKTGAAIRKQAPIVVDNIDRLMNTHKMGTQSYNGYSSCPLVTDYGKMVLAEFDYDNNFTPDPKLKQMLIFDSSKEHWRLWMLKKYGLPYLYWNKMMKGKNV</sequence>
<dbReference type="InterPro" id="IPR023753">
    <property type="entry name" value="FAD/NAD-binding_dom"/>
</dbReference>
<evidence type="ECO:0000313" key="9">
    <source>
        <dbReference type="Proteomes" id="UP000198990"/>
    </source>
</evidence>
<comment type="cofactor">
    <cofactor evidence="1">
        <name>FAD</name>
        <dbReference type="ChEBI" id="CHEBI:57692"/>
    </cofactor>
</comment>
<keyword evidence="2" id="KW-0285">Flavoprotein</keyword>
<proteinExistence type="predicted"/>
<feature type="domain" description="FAD/NAD(P)-binding" evidence="7">
    <location>
        <begin position="6"/>
        <end position="122"/>
    </location>
</feature>
<evidence type="ECO:0000256" key="3">
    <source>
        <dbReference type="ARBA" id="ARBA00022719"/>
    </source>
</evidence>
<dbReference type="OrthoDB" id="9805710at2"/>
<dbReference type="GO" id="GO:0070224">
    <property type="term" value="F:sulfide:quinone oxidoreductase activity"/>
    <property type="evidence" value="ECO:0007669"/>
    <property type="project" value="TreeGrafter"/>
</dbReference>
<dbReference type="FunFam" id="3.50.50.60:FF:000034">
    <property type="entry name" value="sulfide:quinone oxidoreductase, mitochondrial"/>
    <property type="match status" value="1"/>
</dbReference>
<dbReference type="InterPro" id="IPR036188">
    <property type="entry name" value="FAD/NAD-bd_sf"/>
</dbReference>
<reference evidence="9" key="1">
    <citation type="submission" date="2016-10" db="EMBL/GenBank/DDBJ databases">
        <authorList>
            <person name="Varghese N."/>
            <person name="Submissions S."/>
        </authorList>
    </citation>
    <scope>NUCLEOTIDE SEQUENCE [LARGE SCALE GENOMIC DNA]</scope>
    <source>
        <strain evidence="9">DSM 16471</strain>
    </source>
</reference>
<keyword evidence="4" id="KW-0274">FAD</keyword>
<dbReference type="SUPFAM" id="SSF51905">
    <property type="entry name" value="FAD/NAD(P)-binding domain"/>
    <property type="match status" value="3"/>
</dbReference>
<keyword evidence="3" id="KW-0874">Quinone</keyword>
<dbReference type="Pfam" id="PF07992">
    <property type="entry name" value="Pyr_redox_2"/>
    <property type="match status" value="1"/>
</dbReference>
<dbReference type="AlphaFoldDB" id="A0A1H7FZ07"/>
<evidence type="ECO:0000256" key="6">
    <source>
        <dbReference type="ARBA" id="ARBA00023002"/>
    </source>
</evidence>
<evidence type="ECO:0000256" key="2">
    <source>
        <dbReference type="ARBA" id="ARBA00022630"/>
    </source>
</evidence>
<name>A0A1H7FZ07_9FLAO</name>
<dbReference type="EMBL" id="FNZN01000001">
    <property type="protein sequence ID" value="SEK31333.1"/>
    <property type="molecule type" value="Genomic_DNA"/>
</dbReference>
<evidence type="ECO:0000313" key="8">
    <source>
        <dbReference type="EMBL" id="SEK31333.1"/>
    </source>
</evidence>
<dbReference type="RefSeq" id="WP_091618933.1">
    <property type="nucleotide sequence ID" value="NZ_FNZN01000001.1"/>
</dbReference>
<organism evidence="8 9">
    <name type="scientific">Maribacter orientalis</name>
    <dbReference type="NCBI Taxonomy" id="228957"/>
    <lineage>
        <taxon>Bacteria</taxon>
        <taxon>Pseudomonadati</taxon>
        <taxon>Bacteroidota</taxon>
        <taxon>Flavobacteriia</taxon>
        <taxon>Flavobacteriales</taxon>
        <taxon>Flavobacteriaceae</taxon>
        <taxon>Maribacter</taxon>
    </lineage>
</organism>
<keyword evidence="5" id="KW-0809">Transit peptide</keyword>
<dbReference type="GO" id="GO:0048038">
    <property type="term" value="F:quinone binding"/>
    <property type="evidence" value="ECO:0007669"/>
    <property type="project" value="UniProtKB-KW"/>
</dbReference>
<dbReference type="GO" id="GO:0070221">
    <property type="term" value="P:sulfide oxidation, using sulfide:quinone oxidoreductase"/>
    <property type="evidence" value="ECO:0007669"/>
    <property type="project" value="TreeGrafter"/>
</dbReference>
<dbReference type="PANTHER" id="PTHR10632">
    <property type="entry name" value="SULFIDE:QUINONE OXIDOREDUCTASE"/>
    <property type="match status" value="1"/>
</dbReference>
<accession>A0A1H7FZ07</accession>
<dbReference type="GO" id="GO:0071949">
    <property type="term" value="F:FAD binding"/>
    <property type="evidence" value="ECO:0007669"/>
    <property type="project" value="TreeGrafter"/>
</dbReference>
<keyword evidence="6" id="KW-0560">Oxidoreductase</keyword>